<dbReference type="PROSITE" id="PS50005">
    <property type="entry name" value="TPR"/>
    <property type="match status" value="2"/>
</dbReference>
<dbReference type="InterPro" id="IPR052346">
    <property type="entry name" value="O-mannosyl-transferase_TMTC"/>
</dbReference>
<evidence type="ECO:0000313" key="5">
    <source>
        <dbReference type="EMBL" id="NOT33403.1"/>
    </source>
</evidence>
<accession>A0A849SIH7</accession>
<dbReference type="PANTHER" id="PTHR44227">
    <property type="match status" value="1"/>
</dbReference>
<dbReference type="InterPro" id="IPR019734">
    <property type="entry name" value="TPR_rpt"/>
</dbReference>
<organism evidence="5 6">
    <name type="scientific">Eiseniibacteriota bacterium</name>
    <dbReference type="NCBI Taxonomy" id="2212470"/>
    <lineage>
        <taxon>Bacteria</taxon>
        <taxon>Candidatus Eiseniibacteriota</taxon>
    </lineage>
</organism>
<dbReference type="SMART" id="SM00028">
    <property type="entry name" value="TPR"/>
    <property type="match status" value="4"/>
</dbReference>
<sequence length="482" mass="52807">MTFRNRVVLALTSLALCAALLPRVAEARNPHCAGGIQYVVGGLRDKEKGNTEDYLRQMNKAIQQLEQCAAEDAEDSEAICYLGWAYAELDSAGPSGKWFDIGIKGLEAKGDKKKVSQWTDNRNSYWVRWLNDGIGKMNAARDVYPDFCKKPANEADETLRGEAAKSYESAELGLMRAAAMRPADSNTLRNLGSLYAFRCEFMKAESKFREALALAPSDTMLQQSLRSVRINRANQLVDEQKLDEAESYLKELIAAEPASADHAMSLADLYFKRAQALKDNEEGRKAQFKLAADNYARASGNRKGDADLTFNAALAYQFASDYPKAVEYWEATSRLRPNDHEALSSLGACLVEVKRCDDAAVAVLKAVQLKPDLKNLHRQLGAIYSKCGNNARATEHLMLYLAMDKGVAAADPAAAAKAAPAGTTAAKTLSTDGAPEKVFAWQQDSQKYETWVYFAKQTAFTFGGGQLVSKASWGVSAAPKKN</sequence>
<keyword evidence="1" id="KW-0677">Repeat</keyword>
<dbReference type="Gene3D" id="1.25.40.10">
    <property type="entry name" value="Tetratricopeptide repeat domain"/>
    <property type="match status" value="3"/>
</dbReference>
<evidence type="ECO:0000256" key="1">
    <source>
        <dbReference type="ARBA" id="ARBA00022737"/>
    </source>
</evidence>
<dbReference type="InterPro" id="IPR011990">
    <property type="entry name" value="TPR-like_helical_dom_sf"/>
</dbReference>
<feature type="repeat" description="TPR" evidence="3">
    <location>
        <begin position="306"/>
        <end position="339"/>
    </location>
</feature>
<proteinExistence type="predicted"/>
<dbReference type="EMBL" id="JABFRW010000046">
    <property type="protein sequence ID" value="NOT33403.1"/>
    <property type="molecule type" value="Genomic_DNA"/>
</dbReference>
<keyword evidence="2 3" id="KW-0802">TPR repeat</keyword>
<feature type="signal peptide" evidence="4">
    <location>
        <begin position="1"/>
        <end position="27"/>
    </location>
</feature>
<protein>
    <submittedName>
        <fullName evidence="5">Tetratricopeptide repeat protein</fullName>
    </submittedName>
</protein>
<feature type="chain" id="PRO_5032691583" evidence="4">
    <location>
        <begin position="28"/>
        <end position="482"/>
    </location>
</feature>
<keyword evidence="4" id="KW-0732">Signal</keyword>
<evidence type="ECO:0000256" key="2">
    <source>
        <dbReference type="ARBA" id="ARBA00022803"/>
    </source>
</evidence>
<gene>
    <name evidence="5" type="ORF">HOP12_04445</name>
</gene>
<feature type="repeat" description="TPR" evidence="3">
    <location>
        <begin position="185"/>
        <end position="218"/>
    </location>
</feature>
<comment type="caution">
    <text evidence="5">The sequence shown here is derived from an EMBL/GenBank/DDBJ whole genome shotgun (WGS) entry which is preliminary data.</text>
</comment>
<evidence type="ECO:0000256" key="4">
    <source>
        <dbReference type="SAM" id="SignalP"/>
    </source>
</evidence>
<name>A0A849SIH7_UNCEI</name>
<dbReference type="AlphaFoldDB" id="A0A849SIH7"/>
<reference evidence="5 6" key="1">
    <citation type="submission" date="2020-04" db="EMBL/GenBank/DDBJ databases">
        <title>Metagenomic profiling of ammonia- and methane-oxidizing microorganisms in a Dutch drinking water treatment plant.</title>
        <authorList>
            <person name="Poghosyan L."/>
            <person name="Leucker S."/>
        </authorList>
    </citation>
    <scope>NUCLEOTIDE SEQUENCE [LARGE SCALE GENOMIC DNA]</scope>
    <source>
        <strain evidence="5">S-RSF-IL-03</strain>
    </source>
</reference>
<dbReference type="Proteomes" id="UP000580839">
    <property type="component" value="Unassembled WGS sequence"/>
</dbReference>
<dbReference type="Pfam" id="PF13432">
    <property type="entry name" value="TPR_16"/>
    <property type="match status" value="2"/>
</dbReference>
<dbReference type="PANTHER" id="PTHR44227:SF3">
    <property type="entry name" value="PROTEIN O-MANNOSYL-TRANSFERASE TMTC4"/>
    <property type="match status" value="1"/>
</dbReference>
<evidence type="ECO:0000313" key="6">
    <source>
        <dbReference type="Proteomes" id="UP000580839"/>
    </source>
</evidence>
<evidence type="ECO:0000256" key="3">
    <source>
        <dbReference type="PROSITE-ProRule" id="PRU00339"/>
    </source>
</evidence>
<dbReference type="SUPFAM" id="SSF48452">
    <property type="entry name" value="TPR-like"/>
    <property type="match status" value="1"/>
</dbReference>